<gene>
    <name evidence="1" type="ORF">NG653_03635</name>
</gene>
<proteinExistence type="predicted"/>
<dbReference type="RefSeq" id="WP_252740308.1">
    <property type="nucleotide sequence ID" value="NZ_JAMXIB010000002.1"/>
</dbReference>
<keyword evidence="2" id="KW-1185">Reference proteome</keyword>
<accession>A0ABT1AV49</accession>
<dbReference type="Proteomes" id="UP001206312">
    <property type="component" value="Unassembled WGS sequence"/>
</dbReference>
<organism evidence="1 2">
    <name type="scientific">Robiginitalea marina</name>
    <dbReference type="NCBI Taxonomy" id="2954105"/>
    <lineage>
        <taxon>Bacteria</taxon>
        <taxon>Pseudomonadati</taxon>
        <taxon>Bacteroidota</taxon>
        <taxon>Flavobacteriia</taxon>
        <taxon>Flavobacteriales</taxon>
        <taxon>Flavobacteriaceae</taxon>
        <taxon>Robiginitalea</taxon>
    </lineage>
</organism>
<name>A0ABT1AV49_9FLAO</name>
<dbReference type="EMBL" id="JAMXIB010000002">
    <property type="protein sequence ID" value="MCO5723934.1"/>
    <property type="molecule type" value="Genomic_DNA"/>
</dbReference>
<evidence type="ECO:0000313" key="2">
    <source>
        <dbReference type="Proteomes" id="UP001206312"/>
    </source>
</evidence>
<protein>
    <submittedName>
        <fullName evidence="1">Uncharacterized protein</fullName>
    </submittedName>
</protein>
<reference evidence="1 2" key="1">
    <citation type="submission" date="2022-06" db="EMBL/GenBank/DDBJ databases">
        <authorList>
            <person name="Xuan X."/>
        </authorList>
    </citation>
    <scope>NUCLEOTIDE SEQUENCE [LARGE SCALE GENOMIC DNA]</scope>
    <source>
        <strain evidence="1 2">2V75</strain>
    </source>
</reference>
<evidence type="ECO:0000313" key="1">
    <source>
        <dbReference type="EMBL" id="MCO5723934.1"/>
    </source>
</evidence>
<sequence>MKKDPNFSEAQTITHQDVQLVRGTFTPSEAADVILSLLDEKINFHKLQRLRWCEGYFKADTSYADQRIAELEAEKVLARNFIRQAREQGKCLNIKGTLEITMENE</sequence>
<comment type="caution">
    <text evidence="1">The sequence shown here is derived from an EMBL/GenBank/DDBJ whole genome shotgun (WGS) entry which is preliminary data.</text>
</comment>